<evidence type="ECO:0000313" key="3">
    <source>
        <dbReference type="EMBL" id="TCL59837.1"/>
    </source>
</evidence>
<dbReference type="STRING" id="1469948.GCA_000732725_01034"/>
<protein>
    <recommendedName>
        <fullName evidence="5">Nucleic acid binding protein</fullName>
    </recommendedName>
</protein>
<accession>A0A4V2QCD3</accession>
<gene>
    <name evidence="3" type="ORF">EDD76_10324</name>
</gene>
<comment type="caution">
    <text evidence="3">The sequence shown here is derived from an EMBL/GenBank/DDBJ whole genome shotgun (WGS) entry which is preliminary data.</text>
</comment>
<sequence length="232" mass="25836">MVIKMRFKKYVILVMGVLICLSGCSGNEDRLSDGKNNVDKVLDAQVNVADGEPAAQQSKQTKETTDAAKDVTTDATDVAKDVTTDVTKSSERQGNNSENDAAGLTQESVKDQENIDYDLTAMGSDMIYATVYQLMINPEEYVGKTIRMEGTYYATYYEPTAKYYHYVIIQDATACCAQGLEFIWEDGSHVYPEEYPEDEADVTVTGTFETYNEEGDENLYCRLKDASLEIGK</sequence>
<evidence type="ECO:0008006" key="5">
    <source>
        <dbReference type="Google" id="ProtNLM"/>
    </source>
</evidence>
<dbReference type="EMBL" id="SLUO01000003">
    <property type="protein sequence ID" value="TCL59837.1"/>
    <property type="molecule type" value="Genomic_DNA"/>
</dbReference>
<evidence type="ECO:0000256" key="2">
    <source>
        <dbReference type="SAM" id="SignalP"/>
    </source>
</evidence>
<evidence type="ECO:0000256" key="1">
    <source>
        <dbReference type="SAM" id="MobiDB-lite"/>
    </source>
</evidence>
<dbReference type="Proteomes" id="UP000295718">
    <property type="component" value="Unassembled WGS sequence"/>
</dbReference>
<reference evidence="3 4" key="1">
    <citation type="submission" date="2019-03" db="EMBL/GenBank/DDBJ databases">
        <title>Genomic Encyclopedia of Type Strains, Phase IV (KMG-IV): sequencing the most valuable type-strain genomes for metagenomic binning, comparative biology and taxonomic classification.</title>
        <authorList>
            <person name="Goeker M."/>
        </authorList>
    </citation>
    <scope>NUCLEOTIDE SEQUENCE [LARGE SCALE GENOMIC DNA]</scope>
    <source>
        <strain evidence="3 4">DSM 100556</strain>
    </source>
</reference>
<keyword evidence="2" id="KW-0732">Signal</keyword>
<organism evidence="3 4">
    <name type="scientific">Kineothrix alysoides</name>
    <dbReference type="NCBI Taxonomy" id="1469948"/>
    <lineage>
        <taxon>Bacteria</taxon>
        <taxon>Bacillati</taxon>
        <taxon>Bacillota</taxon>
        <taxon>Clostridia</taxon>
        <taxon>Lachnospirales</taxon>
        <taxon>Lachnospiraceae</taxon>
        <taxon>Kineothrix</taxon>
    </lineage>
</organism>
<dbReference type="AlphaFoldDB" id="A0A4V2QCD3"/>
<proteinExistence type="predicted"/>
<evidence type="ECO:0000313" key="4">
    <source>
        <dbReference type="Proteomes" id="UP000295718"/>
    </source>
</evidence>
<feature type="region of interest" description="Disordered" evidence="1">
    <location>
        <begin position="51"/>
        <end position="109"/>
    </location>
</feature>
<keyword evidence="4" id="KW-1185">Reference proteome</keyword>
<feature type="signal peptide" evidence="2">
    <location>
        <begin position="1"/>
        <end position="26"/>
    </location>
</feature>
<feature type="compositionally biased region" description="Basic and acidic residues" evidence="1">
    <location>
        <begin position="60"/>
        <end position="91"/>
    </location>
</feature>
<name>A0A4V2QCD3_9FIRM</name>
<feature type="chain" id="PRO_5038961397" description="Nucleic acid binding protein" evidence="2">
    <location>
        <begin position="27"/>
        <end position="232"/>
    </location>
</feature>